<evidence type="ECO:0000256" key="2">
    <source>
        <dbReference type="RuleBase" id="RU003749"/>
    </source>
</evidence>
<accession>Q1IH74</accession>
<dbReference type="Pfam" id="PF01740">
    <property type="entry name" value="STAS"/>
    <property type="match status" value="1"/>
</dbReference>
<evidence type="ECO:0000256" key="1">
    <source>
        <dbReference type="ARBA" id="ARBA00009013"/>
    </source>
</evidence>
<evidence type="ECO:0000259" key="3">
    <source>
        <dbReference type="PROSITE" id="PS50801"/>
    </source>
</evidence>
<dbReference type="EMBL" id="CP000360">
    <property type="protein sequence ID" value="ABF43776.1"/>
    <property type="molecule type" value="Genomic_DNA"/>
</dbReference>
<dbReference type="NCBIfam" id="TIGR00377">
    <property type="entry name" value="ant_ant_sig"/>
    <property type="match status" value="1"/>
</dbReference>
<dbReference type="AlphaFoldDB" id="Q1IH74"/>
<sequence length="108" mass="11980">MDKSLTVTVIGEEGESPIVLHLRGPVLISNLFDFQAHVREVKAKDLVIDMTEVPYIDSAGVGVLVGAYVHRQKESRNLVLVGVQDRVRSVLQVTQVERFFTFANKTAS</sequence>
<dbReference type="STRING" id="204669.Acid345_4777"/>
<dbReference type="EnsemblBacteria" id="ABF43776">
    <property type="protein sequence ID" value="ABF43776"/>
    <property type="gene ID" value="Acid345_4777"/>
</dbReference>
<dbReference type="OrthoDB" id="129620at2"/>
<comment type="similarity">
    <text evidence="1 2">Belongs to the anti-sigma-factor antagonist family.</text>
</comment>
<dbReference type="GO" id="GO:0043856">
    <property type="term" value="F:anti-sigma factor antagonist activity"/>
    <property type="evidence" value="ECO:0007669"/>
    <property type="project" value="InterPro"/>
</dbReference>
<proteinExistence type="inferred from homology"/>
<evidence type="ECO:0000313" key="5">
    <source>
        <dbReference type="Proteomes" id="UP000002432"/>
    </source>
</evidence>
<name>Q1IH74_KORVE</name>
<feature type="domain" description="STAS" evidence="3">
    <location>
        <begin position="18"/>
        <end position="108"/>
    </location>
</feature>
<dbReference type="KEGG" id="aba:Acid345_4777"/>
<dbReference type="CDD" id="cd07043">
    <property type="entry name" value="STAS_anti-anti-sigma_factors"/>
    <property type="match status" value="1"/>
</dbReference>
<dbReference type="RefSeq" id="WP_011525572.1">
    <property type="nucleotide sequence ID" value="NC_008009.1"/>
</dbReference>
<dbReference type="eggNOG" id="COG1366">
    <property type="taxonomic scope" value="Bacteria"/>
</dbReference>
<dbReference type="InterPro" id="IPR003658">
    <property type="entry name" value="Anti-sigma_ant"/>
</dbReference>
<dbReference type="Gene3D" id="3.30.750.24">
    <property type="entry name" value="STAS domain"/>
    <property type="match status" value="1"/>
</dbReference>
<dbReference type="PANTHER" id="PTHR33495">
    <property type="entry name" value="ANTI-SIGMA FACTOR ANTAGONIST TM_1081-RELATED-RELATED"/>
    <property type="match status" value="1"/>
</dbReference>
<evidence type="ECO:0000313" key="4">
    <source>
        <dbReference type="EMBL" id="ABF43776.1"/>
    </source>
</evidence>
<dbReference type="InterPro" id="IPR036513">
    <property type="entry name" value="STAS_dom_sf"/>
</dbReference>
<organism evidence="4 5">
    <name type="scientific">Koribacter versatilis (strain Ellin345)</name>
    <dbReference type="NCBI Taxonomy" id="204669"/>
    <lineage>
        <taxon>Bacteria</taxon>
        <taxon>Pseudomonadati</taxon>
        <taxon>Acidobacteriota</taxon>
        <taxon>Terriglobia</taxon>
        <taxon>Terriglobales</taxon>
        <taxon>Candidatus Korobacteraceae</taxon>
        <taxon>Candidatus Korobacter</taxon>
    </lineage>
</organism>
<dbReference type="SUPFAM" id="SSF52091">
    <property type="entry name" value="SpoIIaa-like"/>
    <property type="match status" value="1"/>
</dbReference>
<dbReference type="InterPro" id="IPR002645">
    <property type="entry name" value="STAS_dom"/>
</dbReference>
<protein>
    <recommendedName>
        <fullName evidence="2">Anti-sigma factor antagonist</fullName>
    </recommendedName>
</protein>
<reference evidence="4 5" key="1">
    <citation type="journal article" date="2009" name="Appl. Environ. Microbiol.">
        <title>Three genomes from the phylum Acidobacteria provide insight into the lifestyles of these microorganisms in soils.</title>
        <authorList>
            <person name="Ward N.L."/>
            <person name="Challacombe J.F."/>
            <person name="Janssen P.H."/>
            <person name="Henrissat B."/>
            <person name="Coutinho P.M."/>
            <person name="Wu M."/>
            <person name="Xie G."/>
            <person name="Haft D.H."/>
            <person name="Sait M."/>
            <person name="Badger J."/>
            <person name="Barabote R.D."/>
            <person name="Bradley B."/>
            <person name="Brettin T.S."/>
            <person name="Brinkac L.M."/>
            <person name="Bruce D."/>
            <person name="Creasy T."/>
            <person name="Daugherty S.C."/>
            <person name="Davidsen T.M."/>
            <person name="DeBoy R.T."/>
            <person name="Detter J.C."/>
            <person name="Dodson R.J."/>
            <person name="Durkin A.S."/>
            <person name="Ganapathy A."/>
            <person name="Gwinn-Giglio M."/>
            <person name="Han C.S."/>
            <person name="Khouri H."/>
            <person name="Kiss H."/>
            <person name="Kothari S.P."/>
            <person name="Madupu R."/>
            <person name="Nelson K.E."/>
            <person name="Nelson W.C."/>
            <person name="Paulsen I."/>
            <person name="Penn K."/>
            <person name="Ren Q."/>
            <person name="Rosovitz M.J."/>
            <person name="Selengut J.D."/>
            <person name="Shrivastava S."/>
            <person name="Sullivan S.A."/>
            <person name="Tapia R."/>
            <person name="Thompson L.S."/>
            <person name="Watkins K.L."/>
            <person name="Yang Q."/>
            <person name="Yu C."/>
            <person name="Zafar N."/>
            <person name="Zhou L."/>
            <person name="Kuske C.R."/>
        </authorList>
    </citation>
    <scope>NUCLEOTIDE SEQUENCE [LARGE SCALE GENOMIC DNA]</scope>
    <source>
        <strain evidence="4 5">Ellin345</strain>
    </source>
</reference>
<dbReference type="Proteomes" id="UP000002432">
    <property type="component" value="Chromosome"/>
</dbReference>
<keyword evidence="5" id="KW-1185">Reference proteome</keyword>
<dbReference type="HOGENOM" id="CLU_115403_6_4_0"/>
<dbReference type="PROSITE" id="PS50801">
    <property type="entry name" value="STAS"/>
    <property type="match status" value="1"/>
</dbReference>
<gene>
    <name evidence="4" type="ordered locus">Acid345_4777</name>
</gene>